<accession>A0A9D5WZD2</accession>
<protein>
    <recommendedName>
        <fullName evidence="1">UPF0246 protein HXN55_03725</fullName>
    </recommendedName>
</protein>
<comment type="caution">
    <text evidence="2">The sequence shown here is derived from an EMBL/GenBank/DDBJ whole genome shotgun (WGS) entry which is preliminary data.</text>
</comment>
<evidence type="ECO:0000313" key="3">
    <source>
        <dbReference type="Proteomes" id="UP000787419"/>
    </source>
</evidence>
<dbReference type="GO" id="GO:0005829">
    <property type="term" value="C:cytosol"/>
    <property type="evidence" value="ECO:0007669"/>
    <property type="project" value="TreeGrafter"/>
</dbReference>
<dbReference type="Pfam" id="PF03883">
    <property type="entry name" value="H2O2_YaaD"/>
    <property type="match status" value="1"/>
</dbReference>
<dbReference type="EMBL" id="JABZTM010000027">
    <property type="protein sequence ID" value="MBF1446487.1"/>
    <property type="molecule type" value="Genomic_DNA"/>
</dbReference>
<dbReference type="HAMAP" id="MF_00652">
    <property type="entry name" value="UPF0246"/>
    <property type="match status" value="1"/>
</dbReference>
<dbReference type="PANTHER" id="PTHR30283">
    <property type="entry name" value="PEROXIDE STRESS RESPONSE PROTEIN YAAA"/>
    <property type="match status" value="1"/>
</dbReference>
<name>A0A9D5WZD2_9BACT</name>
<dbReference type="InterPro" id="IPR005583">
    <property type="entry name" value="YaaA"/>
</dbReference>
<dbReference type="RefSeq" id="WP_278489526.1">
    <property type="nucleotide sequence ID" value="NZ_JABZTM010000027.1"/>
</dbReference>
<comment type="similarity">
    <text evidence="1">Belongs to the UPF0246 family.</text>
</comment>
<evidence type="ECO:0000313" key="2">
    <source>
        <dbReference type="EMBL" id="MBF1446487.1"/>
    </source>
</evidence>
<dbReference type="AlphaFoldDB" id="A0A9D5WZD2"/>
<proteinExistence type="inferred from homology"/>
<dbReference type="GO" id="GO:0033194">
    <property type="term" value="P:response to hydroperoxide"/>
    <property type="evidence" value="ECO:0007669"/>
    <property type="project" value="TreeGrafter"/>
</dbReference>
<gene>
    <name evidence="2" type="ORF">HXN55_03725</name>
</gene>
<organism evidence="2 3">
    <name type="scientific">Prevotella nigrescens</name>
    <dbReference type="NCBI Taxonomy" id="28133"/>
    <lineage>
        <taxon>Bacteria</taxon>
        <taxon>Pseudomonadati</taxon>
        <taxon>Bacteroidota</taxon>
        <taxon>Bacteroidia</taxon>
        <taxon>Bacteroidales</taxon>
        <taxon>Prevotellaceae</taxon>
        <taxon>Prevotella</taxon>
    </lineage>
</organism>
<reference evidence="2" key="1">
    <citation type="submission" date="2020-04" db="EMBL/GenBank/DDBJ databases">
        <title>Deep metagenomics examines the oral microbiome during advanced dental caries in children, revealing novel taxa and co-occurrences with host molecules.</title>
        <authorList>
            <person name="Baker J.L."/>
            <person name="Morton J.T."/>
            <person name="Dinis M."/>
            <person name="Alvarez R."/>
            <person name="Tran N.C."/>
            <person name="Knight R."/>
            <person name="Edlund A."/>
        </authorList>
    </citation>
    <scope>NUCLEOTIDE SEQUENCE</scope>
    <source>
        <strain evidence="2">JCVI_32_bin.50</strain>
    </source>
</reference>
<dbReference type="PANTHER" id="PTHR30283:SF4">
    <property type="entry name" value="PEROXIDE STRESS RESISTANCE PROTEIN YAAA"/>
    <property type="match status" value="1"/>
</dbReference>
<evidence type="ECO:0000256" key="1">
    <source>
        <dbReference type="HAMAP-Rule" id="MF_00652"/>
    </source>
</evidence>
<sequence length="255" mass="29774">MQIILASAKIMNSKTAVSVPEKTIPVFSSEAERFALEMSSWDVETLAKRLNCSNSIALENQLRFQSFFNDDEKLPALLAYNGHAYKHLQASSFTESDFRFAQHHLFITSFLYGLLRPLDQIHPYRMEAKVTLEATQHQNMFAFWRPLLTDMLIDAVKQDDGILIHLATEEYEHLFDWKRICREVKVIQPLFYVEKGDKMKVVSVYAKQCRGAMTRCIIRHQWHSPQQLLTFNEANFVYQPNYGDELHPHFILNQT</sequence>
<dbReference type="Proteomes" id="UP000787419">
    <property type="component" value="Unassembled WGS sequence"/>
</dbReference>